<comment type="caution">
    <text evidence="1">The sequence shown here is derived from an EMBL/GenBank/DDBJ whole genome shotgun (WGS) entry which is preliminary data.</text>
</comment>
<dbReference type="InterPro" id="IPR029063">
    <property type="entry name" value="SAM-dependent_MTases_sf"/>
</dbReference>
<name>A0A9W6U7P9_9STRA</name>
<gene>
    <name evidence="1" type="ORF">Plil01_001170000</name>
</gene>
<evidence type="ECO:0000313" key="2">
    <source>
        <dbReference type="Proteomes" id="UP001165083"/>
    </source>
</evidence>
<evidence type="ECO:0000313" key="1">
    <source>
        <dbReference type="EMBL" id="GMF27886.1"/>
    </source>
</evidence>
<accession>A0A9W6U7P9</accession>
<organism evidence="1 2">
    <name type="scientific">Phytophthora lilii</name>
    <dbReference type="NCBI Taxonomy" id="2077276"/>
    <lineage>
        <taxon>Eukaryota</taxon>
        <taxon>Sar</taxon>
        <taxon>Stramenopiles</taxon>
        <taxon>Oomycota</taxon>
        <taxon>Peronosporomycetes</taxon>
        <taxon>Peronosporales</taxon>
        <taxon>Peronosporaceae</taxon>
        <taxon>Phytophthora</taxon>
    </lineage>
</organism>
<dbReference type="PANTHER" id="PTHR33714:SF3">
    <property type="entry name" value="COUNTING FACTOR-ASSOCIATED PROTEIN A-RELATED"/>
    <property type="match status" value="1"/>
</dbReference>
<dbReference type="OrthoDB" id="429136at2759"/>
<proteinExistence type="predicted"/>
<protein>
    <submittedName>
        <fullName evidence="1">Unnamed protein product</fullName>
    </submittedName>
</protein>
<dbReference type="PANTHER" id="PTHR33714">
    <property type="entry name" value="COUNTING FACTOR-ASSOCIATED PROTEIN A-RELATED"/>
    <property type="match status" value="1"/>
</dbReference>
<sequence>MTVVASTLSCEAAATAAAATECTTAPPRRPNGGWIDNNIIVQRLGDLYYGGTTQSLSASEATGNSCANDGNGIADYQFYGDGVTPVLISTLYYDTNAGACSSSAIPTQLKSSVVPGNMCTPSIGCSDMSTIGVYTSTSCLLRYKYASDVALQFGSTPYIIVENYSGNNCGASALAGISTYVADGKCHKSDTTASFRAVRMSNGNVAIILFANSVCDLTFKPQSLSVTSDQVSGGSCVPDPTGKFYMKLFASGTTPTYWTSKSYFDTNTTTCGSSLQTYQSNVAAMYGSTPFVILEKYKIGTNCAATNLMSITTYVADGKCHRTDSTSSFRALRKADGSAVVYAYSNSVTCSSNTGVFVSDKANSCVDGGDGVFSVKIYGGGVTPLHLKLTSYYDSNVGGLTYMTSSTFQSDIAAAFGSMPYLIMEQYQGTSCGGSLLNVKTYVADGLCHKSSTPTSSYQVTRSADGVVTIKTFSTSTTCASVTSINTITATGDQVRDHTSETMPPKPKPDSLFRWVEEREREQLEASGSSWGRVLDSGTGRHSLSWLLRGDASALLSEVVAVTGEKALASELTTEFGPGQTPHATPLKVLAGNWQNAKFLANEKPFDVIIAAIEGFAPYYQDQICARLEKLLAPGGRIYLVGLQPLSESQCPAGASEADQEAGKLVQEVARTRDACLLLAGRRCYREYPVDWSQRQLEKAGLEVTNSVRLANIYGRSAITRQLEVGRRHIPMFKDSELADSMQQALDRVDERLEEEFGSGGLPKEEQRRIRFGFDYVIAARKPVQA</sequence>
<dbReference type="SUPFAM" id="SSF53335">
    <property type="entry name" value="S-adenosyl-L-methionine-dependent methyltransferases"/>
    <property type="match status" value="1"/>
</dbReference>
<dbReference type="CDD" id="cd02440">
    <property type="entry name" value="AdoMet_MTases"/>
    <property type="match status" value="1"/>
</dbReference>
<keyword evidence="2" id="KW-1185">Reference proteome</keyword>
<reference evidence="1" key="1">
    <citation type="submission" date="2023-04" db="EMBL/GenBank/DDBJ databases">
        <title>Phytophthora lilii NBRC 32176.</title>
        <authorList>
            <person name="Ichikawa N."/>
            <person name="Sato H."/>
            <person name="Tonouchi N."/>
        </authorList>
    </citation>
    <scope>NUCLEOTIDE SEQUENCE</scope>
    <source>
        <strain evidence="1">NBRC 32176</strain>
    </source>
</reference>
<dbReference type="Proteomes" id="UP001165083">
    <property type="component" value="Unassembled WGS sequence"/>
</dbReference>
<dbReference type="AlphaFoldDB" id="A0A9W6U7P9"/>
<dbReference type="Gene3D" id="3.40.50.150">
    <property type="entry name" value="Vaccinia Virus protein VP39"/>
    <property type="match status" value="1"/>
</dbReference>
<dbReference type="EMBL" id="BSXW01000685">
    <property type="protein sequence ID" value="GMF27886.1"/>
    <property type="molecule type" value="Genomic_DNA"/>
</dbReference>